<dbReference type="AlphaFoldDB" id="A0A644VWZ7"/>
<proteinExistence type="predicted"/>
<feature type="region of interest" description="Disordered" evidence="1">
    <location>
        <begin position="109"/>
        <end position="129"/>
    </location>
</feature>
<reference evidence="2" key="1">
    <citation type="submission" date="2019-08" db="EMBL/GenBank/DDBJ databases">
        <authorList>
            <person name="Kucharzyk K."/>
            <person name="Murdoch R.W."/>
            <person name="Higgins S."/>
            <person name="Loffler F."/>
        </authorList>
    </citation>
    <scope>NUCLEOTIDE SEQUENCE</scope>
</reference>
<name>A0A644VWZ7_9ZZZZ</name>
<organism evidence="2">
    <name type="scientific">bioreactor metagenome</name>
    <dbReference type="NCBI Taxonomy" id="1076179"/>
    <lineage>
        <taxon>unclassified sequences</taxon>
        <taxon>metagenomes</taxon>
        <taxon>ecological metagenomes</taxon>
    </lineage>
</organism>
<evidence type="ECO:0000313" key="2">
    <source>
        <dbReference type="EMBL" id="MPL94982.1"/>
    </source>
</evidence>
<comment type="caution">
    <text evidence="2">The sequence shown here is derived from an EMBL/GenBank/DDBJ whole genome shotgun (WGS) entry which is preliminary data.</text>
</comment>
<accession>A0A644VWZ7</accession>
<dbReference type="EMBL" id="VSSQ01000449">
    <property type="protein sequence ID" value="MPL94982.1"/>
    <property type="molecule type" value="Genomic_DNA"/>
</dbReference>
<evidence type="ECO:0000256" key="1">
    <source>
        <dbReference type="SAM" id="MobiDB-lite"/>
    </source>
</evidence>
<sequence>MRRLALGSQVYRLALRLGSSTLACSREGKRMLRPLVRLRGGEWGRNTTAGVRGGFAPWGVASLSTCFAEAAPSGQPARARGEDNAPFSAAQPFASLSTCSAKVVRFQRPTRKKKGGRNTTADVRGGFAPFPQHTRSQVYRLAQLRLSAFSVQPARKKGGAIRLRVY</sequence>
<gene>
    <name evidence="2" type="ORF">SDC9_41145</name>
</gene>
<protein>
    <submittedName>
        <fullName evidence="2">Uncharacterized protein</fullName>
    </submittedName>
</protein>